<keyword evidence="2" id="KW-1185">Reference proteome</keyword>
<dbReference type="GO" id="GO:0000145">
    <property type="term" value="C:exocyst"/>
    <property type="evidence" value="ECO:0007669"/>
    <property type="project" value="InterPro"/>
</dbReference>
<name>A0A9W8EAE8_9FUNG</name>
<reference evidence="1" key="1">
    <citation type="submission" date="2022-07" db="EMBL/GenBank/DDBJ databases">
        <title>Phylogenomic reconstructions and comparative analyses of Kickxellomycotina fungi.</title>
        <authorList>
            <person name="Reynolds N.K."/>
            <person name="Stajich J.E."/>
            <person name="Barry K."/>
            <person name="Grigoriev I.V."/>
            <person name="Crous P."/>
            <person name="Smith M.E."/>
        </authorList>
    </citation>
    <scope>NUCLEOTIDE SEQUENCE</scope>
    <source>
        <strain evidence="1">RSA 567</strain>
    </source>
</reference>
<dbReference type="Gene3D" id="1.10.357.50">
    <property type="match status" value="2"/>
</dbReference>
<dbReference type="Proteomes" id="UP001151582">
    <property type="component" value="Unassembled WGS sequence"/>
</dbReference>
<dbReference type="AlphaFoldDB" id="A0A9W8EAE8"/>
<dbReference type="Pfam" id="PF06046">
    <property type="entry name" value="Sec6"/>
    <property type="match status" value="1"/>
</dbReference>
<sequence length="115" mass="13020">MAIVRKKLREWVENLMKTETAEFANRSKPPELDADNLYCLEASVILFQIVNEQVELACGCNRGRIVYDVVGECHAVDVPPGLLDYIIALGNDQLRSVEYTETVLQRVCDAVNRSY</sequence>
<evidence type="ECO:0000313" key="2">
    <source>
        <dbReference type="Proteomes" id="UP001151582"/>
    </source>
</evidence>
<proteinExistence type="predicted"/>
<accession>A0A9W8EAE8</accession>
<dbReference type="InterPro" id="IPR010326">
    <property type="entry name" value="EXOC3/Sec6"/>
</dbReference>
<protein>
    <submittedName>
        <fullName evidence="1">SNARE-binding exocyst subunit S6</fullName>
    </submittedName>
</protein>
<comment type="caution">
    <text evidence="1">The sequence shown here is derived from an EMBL/GenBank/DDBJ whole genome shotgun (WGS) entry which is preliminary data.</text>
</comment>
<evidence type="ECO:0000313" key="1">
    <source>
        <dbReference type="EMBL" id="KAJ1971331.1"/>
    </source>
</evidence>
<gene>
    <name evidence="1" type="primary">SEC6_3</name>
    <name evidence="1" type="ORF">H4R34_005778</name>
</gene>
<dbReference type="GO" id="GO:0006887">
    <property type="term" value="P:exocytosis"/>
    <property type="evidence" value="ECO:0007669"/>
    <property type="project" value="InterPro"/>
</dbReference>
<dbReference type="OrthoDB" id="2633669at2759"/>
<dbReference type="EMBL" id="JANBQB010001414">
    <property type="protein sequence ID" value="KAJ1971331.1"/>
    <property type="molecule type" value="Genomic_DNA"/>
</dbReference>
<organism evidence="1 2">
    <name type="scientific">Dimargaris verticillata</name>
    <dbReference type="NCBI Taxonomy" id="2761393"/>
    <lineage>
        <taxon>Eukaryota</taxon>
        <taxon>Fungi</taxon>
        <taxon>Fungi incertae sedis</taxon>
        <taxon>Zoopagomycota</taxon>
        <taxon>Kickxellomycotina</taxon>
        <taxon>Dimargaritomycetes</taxon>
        <taxon>Dimargaritales</taxon>
        <taxon>Dimargaritaceae</taxon>
        <taxon>Dimargaris</taxon>
    </lineage>
</organism>